<name>T0D4H2_ALIAG</name>
<dbReference type="Proteomes" id="UP000829401">
    <property type="component" value="Chromosome"/>
</dbReference>
<dbReference type="AlphaFoldDB" id="T0D4H2"/>
<dbReference type="OrthoDB" id="1648298at2"/>
<organism evidence="1 2">
    <name type="scientific">Alicyclobacillus acidoterrestris (strain ATCC 49025 / DSM 3922 / CIP 106132 / NCIMB 13137 / GD3B)</name>
    <dbReference type="NCBI Taxonomy" id="1356854"/>
    <lineage>
        <taxon>Bacteria</taxon>
        <taxon>Bacillati</taxon>
        <taxon>Bacillota</taxon>
        <taxon>Bacilli</taxon>
        <taxon>Bacillales</taxon>
        <taxon>Alicyclobacillaceae</taxon>
        <taxon>Alicyclobacillus</taxon>
    </lineage>
</organism>
<accession>T0D4H2</accession>
<dbReference type="Pfam" id="PF13171">
    <property type="entry name" value="DUF4004"/>
    <property type="match status" value="1"/>
</dbReference>
<dbReference type="EMBL" id="CP080467">
    <property type="protein sequence ID" value="UNO50354.1"/>
    <property type="molecule type" value="Genomic_DNA"/>
</dbReference>
<dbReference type="eggNOG" id="COG0789">
    <property type="taxonomic scope" value="Bacteria"/>
</dbReference>
<evidence type="ECO:0000313" key="1">
    <source>
        <dbReference type="EMBL" id="UNO50354.1"/>
    </source>
</evidence>
<dbReference type="STRING" id="1356854.N007_10355"/>
<dbReference type="RefSeq" id="WP_021297124.1">
    <property type="nucleotide sequence ID" value="NZ_AURB01000145.1"/>
</dbReference>
<reference evidence="2" key="1">
    <citation type="journal article" date="2022" name="G3 (Bethesda)">
        <title>Unveiling the complete genome sequence of Alicyclobacillus acidoterrestris DSM 3922T, a taint-producing strain.</title>
        <authorList>
            <person name="Leonardo I.C."/>
            <person name="Barreto Crespo M.T."/>
            <person name="Gaspar F.B."/>
        </authorList>
    </citation>
    <scope>NUCLEOTIDE SEQUENCE [LARGE SCALE GENOMIC DNA]</scope>
    <source>
        <strain evidence="2">DSM 3922</strain>
    </source>
</reference>
<dbReference type="InterPro" id="IPR025063">
    <property type="entry name" value="DUF4004"/>
</dbReference>
<sequence>MEQDLMSKKELLELTGISYGQLYRWKRKKLIPEEWFIRKSTFTGQETFFPRERMLQRIAQIQSMKDDLSLDEMASMFSTGPSDISLSPEQLLAQNIVTKSALDVLFEQHPGIQILKFEQLLSLYVVDVALRTGDIHLDDAAMIFKTMEQNFERFENASCRLLVIRKLGVSSCFLCSTAGDLYFEADTKIVMELDLAKCIEELKLRFV</sequence>
<protein>
    <submittedName>
        <fullName evidence="1">YhbD family protein</fullName>
    </submittedName>
</protein>
<proteinExistence type="predicted"/>
<evidence type="ECO:0000313" key="2">
    <source>
        <dbReference type="Proteomes" id="UP000829401"/>
    </source>
</evidence>
<keyword evidence="2" id="KW-1185">Reference proteome</keyword>
<dbReference type="KEGG" id="aaco:K1I37_07730"/>
<accession>A0A9E6ZR46</accession>
<gene>
    <name evidence="1" type="ORF">K1I37_07730</name>
</gene>